<gene>
    <name evidence="1" type="ORF">CBOVIS_LOCUS2769</name>
</gene>
<evidence type="ECO:0000313" key="2">
    <source>
        <dbReference type="Proteomes" id="UP000494206"/>
    </source>
</evidence>
<evidence type="ECO:0000313" key="1">
    <source>
        <dbReference type="EMBL" id="CAB3399684.1"/>
    </source>
</evidence>
<organism evidence="1 2">
    <name type="scientific">Caenorhabditis bovis</name>
    <dbReference type="NCBI Taxonomy" id="2654633"/>
    <lineage>
        <taxon>Eukaryota</taxon>
        <taxon>Metazoa</taxon>
        <taxon>Ecdysozoa</taxon>
        <taxon>Nematoda</taxon>
        <taxon>Chromadorea</taxon>
        <taxon>Rhabditida</taxon>
        <taxon>Rhabditina</taxon>
        <taxon>Rhabditomorpha</taxon>
        <taxon>Rhabditoidea</taxon>
        <taxon>Rhabditidae</taxon>
        <taxon>Peloderinae</taxon>
        <taxon>Caenorhabditis</taxon>
    </lineage>
</organism>
<dbReference type="AlphaFoldDB" id="A0A8S1EEV0"/>
<reference evidence="1 2" key="1">
    <citation type="submission" date="2020-04" db="EMBL/GenBank/DDBJ databases">
        <authorList>
            <person name="Laetsch R D."/>
            <person name="Stevens L."/>
            <person name="Kumar S."/>
            <person name="Blaxter L. M."/>
        </authorList>
    </citation>
    <scope>NUCLEOTIDE SEQUENCE [LARGE SCALE GENOMIC DNA]</scope>
</reference>
<proteinExistence type="predicted"/>
<accession>A0A8S1EEV0</accession>
<sequence length="261" mass="30466">MLKERRTQVAITTGVMQSYADLLPEILFDRTTERPVRILDNVQIFSIVNKIIDLITETVAQGSPQHSNQELSESRLRIVSQCLIWINKIYMFYHSERIDRNKTSWIRDVIKAVNPKKMPKTDDSWGVLLCRFRIGISLIQFCDENHVARVLTRTHMKLINRSGFNEQFAKFAWFAIDPVMSKFNFFAIDALYSLHTKIPMGETSYVEKMIYDELDSDDSEAREKAKEKFLTLIEMKPPGEILRPFADCSFHTCTNDLDFHM</sequence>
<keyword evidence="2" id="KW-1185">Reference proteome</keyword>
<name>A0A8S1EEV0_9PELO</name>
<comment type="caution">
    <text evidence="1">The sequence shown here is derived from an EMBL/GenBank/DDBJ whole genome shotgun (WGS) entry which is preliminary data.</text>
</comment>
<dbReference type="Proteomes" id="UP000494206">
    <property type="component" value="Unassembled WGS sequence"/>
</dbReference>
<dbReference type="EMBL" id="CADEPM010000002">
    <property type="protein sequence ID" value="CAB3399684.1"/>
    <property type="molecule type" value="Genomic_DNA"/>
</dbReference>
<protein>
    <submittedName>
        <fullName evidence="1">Uncharacterized protein</fullName>
    </submittedName>
</protein>